<gene>
    <name evidence="1" type="ORF">PHET_08634</name>
</gene>
<dbReference type="EMBL" id="LUCH01005218">
    <property type="protein sequence ID" value="KAF5398251.1"/>
    <property type="molecule type" value="Genomic_DNA"/>
</dbReference>
<accession>A0A8J4T5Y7</accession>
<protein>
    <submittedName>
        <fullName evidence="1">Uncharacterized protein</fullName>
    </submittedName>
</protein>
<sequence>MLMNWKVDKRYAEVFKCDIKNENLSPLNNYKTNVNRVQTAPLSGDICRLDYDPKCRQGINLISPSRTKLLTSGKIDIVATKCCETLHMTRESLVTIAVPLEVTNVNTNRLS</sequence>
<keyword evidence="2" id="KW-1185">Reference proteome</keyword>
<reference evidence="1" key="1">
    <citation type="submission" date="2019-05" db="EMBL/GenBank/DDBJ databases">
        <title>Annotation for the trematode Paragonimus heterotremus.</title>
        <authorList>
            <person name="Choi Y.-J."/>
        </authorList>
    </citation>
    <scope>NUCLEOTIDE SEQUENCE</scope>
    <source>
        <strain evidence="1">LC</strain>
    </source>
</reference>
<evidence type="ECO:0000313" key="1">
    <source>
        <dbReference type="EMBL" id="KAF5398251.1"/>
    </source>
</evidence>
<dbReference type="Proteomes" id="UP000748531">
    <property type="component" value="Unassembled WGS sequence"/>
</dbReference>
<evidence type="ECO:0000313" key="2">
    <source>
        <dbReference type="Proteomes" id="UP000748531"/>
    </source>
</evidence>
<dbReference type="AlphaFoldDB" id="A0A8J4T5Y7"/>
<name>A0A8J4T5Y7_9TREM</name>
<proteinExistence type="predicted"/>
<comment type="caution">
    <text evidence="1">The sequence shown here is derived from an EMBL/GenBank/DDBJ whole genome shotgun (WGS) entry which is preliminary data.</text>
</comment>
<organism evidence="1 2">
    <name type="scientific">Paragonimus heterotremus</name>
    <dbReference type="NCBI Taxonomy" id="100268"/>
    <lineage>
        <taxon>Eukaryota</taxon>
        <taxon>Metazoa</taxon>
        <taxon>Spiralia</taxon>
        <taxon>Lophotrochozoa</taxon>
        <taxon>Platyhelminthes</taxon>
        <taxon>Trematoda</taxon>
        <taxon>Digenea</taxon>
        <taxon>Plagiorchiida</taxon>
        <taxon>Troglotremata</taxon>
        <taxon>Troglotrematidae</taxon>
        <taxon>Paragonimus</taxon>
    </lineage>
</organism>